<accession>A0AAV2TZ60</accession>
<proteinExistence type="inferred from homology"/>
<reference evidence="5" key="1">
    <citation type="submission" date="2024-06" db="EMBL/GenBank/DDBJ databases">
        <authorList>
            <person name="Liu X."/>
            <person name="Lenzi L."/>
            <person name="Haldenby T S."/>
            <person name="Uol C."/>
        </authorList>
    </citation>
    <scope>NUCLEOTIDE SEQUENCE</scope>
</reference>
<evidence type="ECO:0000256" key="2">
    <source>
        <dbReference type="ARBA" id="ARBA00022790"/>
    </source>
</evidence>
<feature type="region of interest" description="Disordered" evidence="3">
    <location>
        <begin position="242"/>
        <end position="280"/>
    </location>
</feature>
<comment type="similarity">
    <text evidence="1">Belongs to the CSN7/EIF3M family. CSN7 subfamily.</text>
</comment>
<gene>
    <name evidence="5" type="ORF">CDAUBV1_LOCUS17112</name>
</gene>
<evidence type="ECO:0000313" key="6">
    <source>
        <dbReference type="Proteomes" id="UP001497525"/>
    </source>
</evidence>
<dbReference type="PROSITE" id="PS50250">
    <property type="entry name" value="PCI"/>
    <property type="match status" value="1"/>
</dbReference>
<evidence type="ECO:0000256" key="1">
    <source>
        <dbReference type="ARBA" id="ARBA00008482"/>
    </source>
</evidence>
<evidence type="ECO:0000259" key="4">
    <source>
        <dbReference type="PROSITE" id="PS50250"/>
    </source>
</evidence>
<dbReference type="GO" id="GO:0008180">
    <property type="term" value="C:COP9 signalosome"/>
    <property type="evidence" value="ECO:0007669"/>
    <property type="project" value="UniProtKB-KW"/>
</dbReference>
<dbReference type="PANTHER" id="PTHR15350">
    <property type="entry name" value="COP9 SIGNALOSOME COMPLEX SUBUNIT 7/DENDRITIC CELL PROTEIN GA17"/>
    <property type="match status" value="1"/>
</dbReference>
<sequence length="280" mass="31603">MAVEKVEGFLSQLHSDDLSAVVHTISAVTESPGIFVFGEFLDHPAVQKLKESDKTKYYELLNLFCYGSFETYSANPQKYPQLNGAQLRKLKQLSIIDEAHRQRYIPYSLLFEKLCISSSRELEDLIIELFYLEALTGKLDQQRALLEVDSAVGRDIHEEQISELYNTLDTWLSRVESVLVHMAKEIKLANERRCECELRQTKVLEVAASVKEALRGQLLKSKTDAPRMDVDDLPVHPDLLADGRVPSSRFGAPSSADSPGGDKDARSRMGVFKNLRKSNK</sequence>
<keyword evidence="2" id="KW-0736">Signalosome</keyword>
<dbReference type="AlphaFoldDB" id="A0AAV2TZ60"/>
<evidence type="ECO:0000256" key="3">
    <source>
        <dbReference type="SAM" id="MobiDB-lite"/>
    </source>
</evidence>
<evidence type="ECO:0000313" key="5">
    <source>
        <dbReference type="EMBL" id="CAL5141799.1"/>
    </source>
</evidence>
<comment type="caution">
    <text evidence="5">The sequence shown here is derived from an EMBL/GenBank/DDBJ whole genome shotgun (WGS) entry which is preliminary data.</text>
</comment>
<dbReference type="InterPro" id="IPR045237">
    <property type="entry name" value="COPS7/eIF3m"/>
</dbReference>
<dbReference type="EMBL" id="CAXLJL010000933">
    <property type="protein sequence ID" value="CAL5141799.1"/>
    <property type="molecule type" value="Genomic_DNA"/>
</dbReference>
<protein>
    <recommendedName>
        <fullName evidence="4">PCI domain-containing protein</fullName>
    </recommendedName>
</protein>
<dbReference type="PANTHER" id="PTHR15350:SF5">
    <property type="entry name" value="COP9 SIGNALOSOME COMPLEX SUBUNIT 7"/>
    <property type="match status" value="1"/>
</dbReference>
<dbReference type="InterPro" id="IPR000717">
    <property type="entry name" value="PCI_dom"/>
</dbReference>
<name>A0AAV2TZ60_CALDB</name>
<dbReference type="Proteomes" id="UP001497525">
    <property type="component" value="Unassembled WGS sequence"/>
</dbReference>
<feature type="domain" description="PCI" evidence="4">
    <location>
        <begin position="1"/>
        <end position="153"/>
    </location>
</feature>
<organism evidence="5 6">
    <name type="scientific">Calicophoron daubneyi</name>
    <name type="common">Rumen fluke</name>
    <name type="synonym">Paramphistomum daubneyi</name>
    <dbReference type="NCBI Taxonomy" id="300641"/>
    <lineage>
        <taxon>Eukaryota</taxon>
        <taxon>Metazoa</taxon>
        <taxon>Spiralia</taxon>
        <taxon>Lophotrochozoa</taxon>
        <taxon>Platyhelminthes</taxon>
        <taxon>Trematoda</taxon>
        <taxon>Digenea</taxon>
        <taxon>Plagiorchiida</taxon>
        <taxon>Pronocephalata</taxon>
        <taxon>Paramphistomoidea</taxon>
        <taxon>Paramphistomidae</taxon>
        <taxon>Calicophoron</taxon>
    </lineage>
</organism>